<dbReference type="EMBL" id="JBFXLS010000040">
    <property type="protein sequence ID" value="KAL2824890.1"/>
    <property type="molecule type" value="Genomic_DNA"/>
</dbReference>
<evidence type="ECO:0000256" key="1">
    <source>
        <dbReference type="SAM" id="MobiDB-lite"/>
    </source>
</evidence>
<sequence>MTILPPHQQGTQPFSSKTAPHHHSHLGFYTSAQTPHIPSTSHPSQTHQIGRTPSDVPSLPTPWDPQTHGPGIPVTDRDFPDMVDCLDVSGEGIVIVCIMGEWVVFVFVFFGFGFAQ</sequence>
<feature type="compositionally biased region" description="Polar residues" evidence="1">
    <location>
        <begin position="8"/>
        <end position="18"/>
    </location>
</feature>
<protein>
    <submittedName>
        <fullName evidence="3">Uncharacterized protein</fullName>
    </submittedName>
</protein>
<gene>
    <name evidence="3" type="ORF">BDW59DRAFT_80369</name>
</gene>
<keyword evidence="2" id="KW-0472">Membrane</keyword>
<comment type="caution">
    <text evidence="3">The sequence shown here is derived from an EMBL/GenBank/DDBJ whole genome shotgun (WGS) entry which is preliminary data.</text>
</comment>
<accession>A0ABR4IAV2</accession>
<evidence type="ECO:0000313" key="4">
    <source>
        <dbReference type="Proteomes" id="UP001610335"/>
    </source>
</evidence>
<keyword evidence="4" id="KW-1185">Reference proteome</keyword>
<reference evidence="3 4" key="1">
    <citation type="submission" date="2024-07" db="EMBL/GenBank/DDBJ databases">
        <title>Section-level genome sequencing and comparative genomics of Aspergillus sections Usti and Cavernicolus.</title>
        <authorList>
            <consortium name="Lawrence Berkeley National Laboratory"/>
            <person name="Nybo J.L."/>
            <person name="Vesth T.C."/>
            <person name="Theobald S."/>
            <person name="Frisvad J.C."/>
            <person name="Larsen T.O."/>
            <person name="Kjaerboelling I."/>
            <person name="Rothschild-Mancinelli K."/>
            <person name="Lyhne E.K."/>
            <person name="Kogle M.E."/>
            <person name="Barry K."/>
            <person name="Clum A."/>
            <person name="Na H."/>
            <person name="Ledsgaard L."/>
            <person name="Lin J."/>
            <person name="Lipzen A."/>
            <person name="Kuo A."/>
            <person name="Riley R."/>
            <person name="Mondo S."/>
            <person name="LaButti K."/>
            <person name="Haridas S."/>
            <person name="Pangalinan J."/>
            <person name="Salamov A.A."/>
            <person name="Simmons B.A."/>
            <person name="Magnuson J.K."/>
            <person name="Chen J."/>
            <person name="Drula E."/>
            <person name="Henrissat B."/>
            <person name="Wiebenga A."/>
            <person name="Lubbers R.J."/>
            <person name="Gomes A.C."/>
            <person name="Makela M.R."/>
            <person name="Stajich J."/>
            <person name="Grigoriev I.V."/>
            <person name="Mortensen U.H."/>
            <person name="De vries R.P."/>
            <person name="Baker S.E."/>
            <person name="Andersen M.R."/>
        </authorList>
    </citation>
    <scope>NUCLEOTIDE SEQUENCE [LARGE SCALE GENOMIC DNA]</scope>
    <source>
        <strain evidence="3 4">CBS 600.67</strain>
    </source>
</reference>
<proteinExistence type="predicted"/>
<feature type="compositionally biased region" description="Polar residues" evidence="1">
    <location>
        <begin position="30"/>
        <end position="51"/>
    </location>
</feature>
<keyword evidence="2" id="KW-1133">Transmembrane helix</keyword>
<feature type="region of interest" description="Disordered" evidence="1">
    <location>
        <begin position="1"/>
        <end position="75"/>
    </location>
</feature>
<evidence type="ECO:0000313" key="3">
    <source>
        <dbReference type="EMBL" id="KAL2824890.1"/>
    </source>
</evidence>
<dbReference type="Proteomes" id="UP001610335">
    <property type="component" value="Unassembled WGS sequence"/>
</dbReference>
<organism evidence="3 4">
    <name type="scientific">Aspergillus cavernicola</name>
    <dbReference type="NCBI Taxonomy" id="176166"/>
    <lineage>
        <taxon>Eukaryota</taxon>
        <taxon>Fungi</taxon>
        <taxon>Dikarya</taxon>
        <taxon>Ascomycota</taxon>
        <taxon>Pezizomycotina</taxon>
        <taxon>Eurotiomycetes</taxon>
        <taxon>Eurotiomycetidae</taxon>
        <taxon>Eurotiales</taxon>
        <taxon>Aspergillaceae</taxon>
        <taxon>Aspergillus</taxon>
        <taxon>Aspergillus subgen. Nidulantes</taxon>
    </lineage>
</organism>
<evidence type="ECO:0000256" key="2">
    <source>
        <dbReference type="SAM" id="Phobius"/>
    </source>
</evidence>
<name>A0ABR4IAV2_9EURO</name>
<keyword evidence="2" id="KW-0812">Transmembrane</keyword>
<feature type="transmembrane region" description="Helical" evidence="2">
    <location>
        <begin position="92"/>
        <end position="115"/>
    </location>
</feature>